<evidence type="ECO:0000256" key="1">
    <source>
        <dbReference type="ARBA" id="ARBA00004651"/>
    </source>
</evidence>
<evidence type="ECO:0000256" key="2">
    <source>
        <dbReference type="SAM" id="Phobius"/>
    </source>
</evidence>
<organism evidence="5 6">
    <name type="scientific">Niallia nealsonii</name>
    <dbReference type="NCBI Taxonomy" id="115979"/>
    <lineage>
        <taxon>Bacteria</taxon>
        <taxon>Bacillati</taxon>
        <taxon>Bacillota</taxon>
        <taxon>Bacilli</taxon>
        <taxon>Bacillales</taxon>
        <taxon>Bacillaceae</taxon>
        <taxon>Niallia</taxon>
    </lineage>
</organism>
<dbReference type="AlphaFoldDB" id="A0A2N0YX63"/>
<dbReference type="PROSITE" id="PS51202">
    <property type="entry name" value="RCK_C"/>
    <property type="match status" value="1"/>
</dbReference>
<dbReference type="InterPro" id="IPR006037">
    <property type="entry name" value="RCK_C"/>
</dbReference>
<keyword evidence="2" id="KW-1133">Transmembrane helix</keyword>
<dbReference type="PANTHER" id="PTHR43833">
    <property type="entry name" value="POTASSIUM CHANNEL PROTEIN 2-RELATED-RELATED"/>
    <property type="match status" value="1"/>
</dbReference>
<evidence type="ECO:0000259" key="3">
    <source>
        <dbReference type="PROSITE" id="PS51201"/>
    </source>
</evidence>
<evidence type="ECO:0000313" key="5">
    <source>
        <dbReference type="EMBL" id="PKG21840.1"/>
    </source>
</evidence>
<dbReference type="PROSITE" id="PS51201">
    <property type="entry name" value="RCK_N"/>
    <property type="match status" value="1"/>
</dbReference>
<comment type="subcellular location">
    <subcellularLocation>
        <location evidence="1">Cell membrane</location>
        <topology evidence="1">Multi-pass membrane protein</topology>
    </subcellularLocation>
</comment>
<dbReference type="GO" id="GO:0005886">
    <property type="term" value="C:plasma membrane"/>
    <property type="evidence" value="ECO:0007669"/>
    <property type="project" value="UniProtKB-SubCell"/>
</dbReference>
<dbReference type="SUPFAM" id="SSF81324">
    <property type="entry name" value="Voltage-gated potassium channels"/>
    <property type="match status" value="1"/>
</dbReference>
<feature type="domain" description="RCK N-terminal" evidence="3">
    <location>
        <begin position="113"/>
        <end position="236"/>
    </location>
</feature>
<dbReference type="GO" id="GO:0008324">
    <property type="term" value="F:monoatomic cation transmembrane transporter activity"/>
    <property type="evidence" value="ECO:0007669"/>
    <property type="project" value="InterPro"/>
</dbReference>
<dbReference type="SUPFAM" id="SSF51735">
    <property type="entry name" value="NAD(P)-binding Rossmann-fold domains"/>
    <property type="match status" value="1"/>
</dbReference>
<feature type="transmembrane region" description="Helical" evidence="2">
    <location>
        <begin position="12"/>
        <end position="36"/>
    </location>
</feature>
<keyword evidence="6" id="KW-1185">Reference proteome</keyword>
<feature type="transmembrane region" description="Helical" evidence="2">
    <location>
        <begin position="72"/>
        <end position="97"/>
    </location>
</feature>
<dbReference type="Proteomes" id="UP000233375">
    <property type="component" value="Unassembled WGS sequence"/>
</dbReference>
<gene>
    <name evidence="5" type="ORF">CWS01_20485</name>
</gene>
<evidence type="ECO:0000313" key="6">
    <source>
        <dbReference type="Proteomes" id="UP000233375"/>
    </source>
</evidence>
<dbReference type="InterPro" id="IPR013099">
    <property type="entry name" value="K_chnl_dom"/>
</dbReference>
<feature type="transmembrane region" description="Helical" evidence="2">
    <location>
        <begin position="48"/>
        <end position="65"/>
    </location>
</feature>
<dbReference type="Pfam" id="PF07885">
    <property type="entry name" value="Ion_trans_2"/>
    <property type="match status" value="1"/>
</dbReference>
<keyword evidence="2" id="KW-0472">Membrane</keyword>
<sequence length="332" mass="36564">MPNNILATFLRLPITLRILAMSIIIIVAFGAAITWIEPQNFPTFFDGVWWAIITTSTIGYGDYVPSTILGRLAGIALIFTGVGFISTYFVTLATAAVTKQNTFIEGKAMYKGKNHLIIIGWNERSRSLIYSQIQDNKKPSITLIDASLTRNPLPDSVHFIQGNPNIDGTLLMANIVLAEKVIITADQNKDELQADMSSILTLLAVKGLNPVVTCIVEILTVEQVANAERAGADEIIQSNNLTSFVMNSSLNSKDTMVAFLDLLNQLKEKKLKIIPLIEEKTWQPNSNFAALSAHTLQEGKLLIGIKRGEKTYFDPSSSFLIEEGDELIFITS</sequence>
<dbReference type="PANTHER" id="PTHR43833:SF9">
    <property type="entry name" value="POTASSIUM CHANNEL PROTEIN YUGO-RELATED"/>
    <property type="match status" value="1"/>
</dbReference>
<name>A0A2N0YX63_9BACI</name>
<dbReference type="GO" id="GO:0006813">
    <property type="term" value="P:potassium ion transport"/>
    <property type="evidence" value="ECO:0007669"/>
    <property type="project" value="InterPro"/>
</dbReference>
<dbReference type="OrthoDB" id="9785285at2"/>
<feature type="domain" description="RCK C-terminal" evidence="4">
    <location>
        <begin position="264"/>
        <end position="332"/>
    </location>
</feature>
<dbReference type="Gene3D" id="1.10.287.70">
    <property type="match status" value="1"/>
</dbReference>
<dbReference type="InterPro" id="IPR050721">
    <property type="entry name" value="Trk_Ktr_HKT_K-transport"/>
</dbReference>
<evidence type="ECO:0000259" key="4">
    <source>
        <dbReference type="PROSITE" id="PS51202"/>
    </source>
</evidence>
<keyword evidence="2" id="KW-0812">Transmembrane</keyword>
<protein>
    <submittedName>
        <fullName evidence="5">Ion transporter</fullName>
    </submittedName>
</protein>
<reference evidence="5 6" key="1">
    <citation type="journal article" date="2003" name="Int. J. Syst. Evol. Microbiol.">
        <title>Bacillus nealsonii sp. nov., isolated from a spacecraft-assembly facility, whose spores are gamma-radiation resistant.</title>
        <authorList>
            <person name="Venkateswaran K."/>
            <person name="Kempf M."/>
            <person name="Chen F."/>
            <person name="Satomi M."/>
            <person name="Nicholson W."/>
            <person name="Kern R."/>
        </authorList>
    </citation>
    <scope>NUCLEOTIDE SEQUENCE [LARGE SCALE GENOMIC DNA]</scope>
    <source>
        <strain evidence="5 6">FO-92</strain>
    </source>
</reference>
<comment type="caution">
    <text evidence="5">The sequence shown here is derived from an EMBL/GenBank/DDBJ whole genome shotgun (WGS) entry which is preliminary data.</text>
</comment>
<accession>A0A2N0YX63</accession>
<dbReference type="Gene3D" id="3.40.50.720">
    <property type="entry name" value="NAD(P)-binding Rossmann-like Domain"/>
    <property type="match status" value="1"/>
</dbReference>
<dbReference type="Pfam" id="PF02254">
    <property type="entry name" value="TrkA_N"/>
    <property type="match status" value="1"/>
</dbReference>
<dbReference type="InterPro" id="IPR003148">
    <property type="entry name" value="RCK_N"/>
</dbReference>
<dbReference type="InterPro" id="IPR036291">
    <property type="entry name" value="NAD(P)-bd_dom_sf"/>
</dbReference>
<dbReference type="EMBL" id="PISE01000060">
    <property type="protein sequence ID" value="PKG21840.1"/>
    <property type="molecule type" value="Genomic_DNA"/>
</dbReference>
<proteinExistence type="predicted"/>